<dbReference type="AlphaFoldDB" id="A0A511XC17"/>
<sequence>MGGGANAREPERRPFIVSSSHLATPGSEDLSEFEFSLTVANNAFQHWIVRCMAAAGLPDLSAIETLILHHVNHRAKEKSIPDLMFALNISERHYLNYAMKKLDARGLIERRKQGKEVFVRTSAAGAGYCAEYARLRNVCLLELVPDDRRVGGTVIAEVAKALRILNGFYEQASRSVSSL</sequence>
<gene>
    <name evidence="2" type="ORF">ANI02nite_23900</name>
</gene>
<dbReference type="InterPro" id="IPR000835">
    <property type="entry name" value="HTH_MarR-typ"/>
</dbReference>
<dbReference type="InterPro" id="IPR036390">
    <property type="entry name" value="WH_DNA-bd_sf"/>
</dbReference>
<dbReference type="Pfam" id="PF13463">
    <property type="entry name" value="HTH_27"/>
    <property type="match status" value="1"/>
</dbReference>
<name>A0A511XC17_9PROT</name>
<dbReference type="Proteomes" id="UP000321635">
    <property type="component" value="Unassembled WGS sequence"/>
</dbReference>
<dbReference type="Gene3D" id="1.10.10.10">
    <property type="entry name" value="Winged helix-like DNA-binding domain superfamily/Winged helix DNA-binding domain"/>
    <property type="match status" value="1"/>
</dbReference>
<accession>A0A511XC17</accession>
<organism evidence="2 3">
    <name type="scientific">Acetobacter nitrogenifigens DSM 23921 = NBRC 105050</name>
    <dbReference type="NCBI Taxonomy" id="1120919"/>
    <lineage>
        <taxon>Bacteria</taxon>
        <taxon>Pseudomonadati</taxon>
        <taxon>Pseudomonadota</taxon>
        <taxon>Alphaproteobacteria</taxon>
        <taxon>Acetobacterales</taxon>
        <taxon>Acetobacteraceae</taxon>
        <taxon>Acetobacter</taxon>
    </lineage>
</organism>
<proteinExistence type="predicted"/>
<evidence type="ECO:0000259" key="1">
    <source>
        <dbReference type="Pfam" id="PF13463"/>
    </source>
</evidence>
<evidence type="ECO:0000313" key="2">
    <source>
        <dbReference type="EMBL" id="GEN60506.1"/>
    </source>
</evidence>
<dbReference type="InterPro" id="IPR036388">
    <property type="entry name" value="WH-like_DNA-bd_sf"/>
</dbReference>
<feature type="domain" description="HTH marR-type" evidence="1">
    <location>
        <begin position="60"/>
        <end position="125"/>
    </location>
</feature>
<dbReference type="OrthoDB" id="7504146at2"/>
<keyword evidence="3" id="KW-1185">Reference proteome</keyword>
<dbReference type="SUPFAM" id="SSF46785">
    <property type="entry name" value="Winged helix' DNA-binding domain"/>
    <property type="match status" value="1"/>
</dbReference>
<dbReference type="STRING" id="1120919.GCA_000429165_02481"/>
<dbReference type="EMBL" id="BJYF01000018">
    <property type="protein sequence ID" value="GEN60506.1"/>
    <property type="molecule type" value="Genomic_DNA"/>
</dbReference>
<comment type="caution">
    <text evidence="2">The sequence shown here is derived from an EMBL/GenBank/DDBJ whole genome shotgun (WGS) entry which is preliminary data.</text>
</comment>
<dbReference type="GO" id="GO:0003700">
    <property type="term" value="F:DNA-binding transcription factor activity"/>
    <property type="evidence" value="ECO:0007669"/>
    <property type="project" value="InterPro"/>
</dbReference>
<evidence type="ECO:0000313" key="3">
    <source>
        <dbReference type="Proteomes" id="UP000321635"/>
    </source>
</evidence>
<protein>
    <recommendedName>
        <fullName evidence="1">HTH marR-type domain-containing protein</fullName>
    </recommendedName>
</protein>
<reference evidence="2 3" key="1">
    <citation type="submission" date="2019-07" db="EMBL/GenBank/DDBJ databases">
        <title>Whole genome shotgun sequence of Acetobacter nitrogenifigens NBRC 105050.</title>
        <authorList>
            <person name="Hosoyama A."/>
            <person name="Uohara A."/>
            <person name="Ohji S."/>
            <person name="Ichikawa N."/>
        </authorList>
    </citation>
    <scope>NUCLEOTIDE SEQUENCE [LARGE SCALE GENOMIC DNA]</scope>
    <source>
        <strain evidence="2 3">NBRC 105050</strain>
    </source>
</reference>